<evidence type="ECO:0000256" key="2">
    <source>
        <dbReference type="ARBA" id="ARBA00022692"/>
    </source>
</evidence>
<evidence type="ECO:0000313" key="10">
    <source>
        <dbReference type="EMBL" id="MDQ0256594.1"/>
    </source>
</evidence>
<comment type="caution">
    <text evidence="10">The sequence shown here is derived from an EMBL/GenBank/DDBJ whole genome shotgun (WGS) entry which is preliminary data.</text>
</comment>
<feature type="transmembrane region" description="Helical" evidence="7">
    <location>
        <begin position="74"/>
        <end position="93"/>
    </location>
</feature>
<evidence type="ECO:0000259" key="9">
    <source>
        <dbReference type="PROSITE" id="PS50929"/>
    </source>
</evidence>
<dbReference type="GO" id="GO:0005524">
    <property type="term" value="F:ATP binding"/>
    <property type="evidence" value="ECO:0007669"/>
    <property type="project" value="UniProtKB-KW"/>
</dbReference>
<dbReference type="PANTHER" id="PTHR24221:SF654">
    <property type="entry name" value="ATP-BINDING CASSETTE SUB-FAMILY B MEMBER 6"/>
    <property type="match status" value="1"/>
</dbReference>
<evidence type="ECO:0000256" key="3">
    <source>
        <dbReference type="ARBA" id="ARBA00022741"/>
    </source>
</evidence>
<sequence length="597" mass="66835">MLKPVFYFVKQIHGYAGKTLYINLLAMTFISLLDGIAILMLIPMISMTGIVNIDVGGTPVEGIFVFLQEIPPSIGLPVILAIFVLISITQNLLQRHITIRETKIQHGFLRYLRMNTYNSLLHANWRFFIKNRKTDLVNILTAEIARAGAGTHSFLQFIASLVFTVIQIGIAFWLSPTITIFVLLSGLILIFFNRKFLKRSLALGQQNYELGRQYLGGITDQINGMKDIKSNTLENSRMNWYQGITKRIEKEQINYTKLKTTSQLYYKVASAILIAAFIYIGINLFHAQGAQLMLIILIFSRLWPRVAGIQGSLEQIASMLPAFKAVIAIQEECKAAKEFDVTEDEKVKALTVQKSIECENVYFRYNESSYALKDINISISANQMTAVVGRSGAGKSTLIDMLMGLNKPEKGNVLIDGIQLTKGNLISLRRAISYVPQDPFVFNESIKDNLRLVVPNATEEEMWEALEFSSAAEFVSKLPEGLDSVIGDRGIKLSGGERQRLVLARAILRKPSILILDEATSSLDTENEAKIQEAIERLKGKMTIIVIAHRLSTIRNADQVIVLNEGKVIQKGGFKQLAAEKRSVFSHLLQNQMEATP</sequence>
<keyword evidence="4 10" id="KW-0067">ATP-binding</keyword>
<dbReference type="PROSITE" id="PS00211">
    <property type="entry name" value="ABC_TRANSPORTER_1"/>
    <property type="match status" value="1"/>
</dbReference>
<dbReference type="PANTHER" id="PTHR24221">
    <property type="entry name" value="ATP-BINDING CASSETTE SUB-FAMILY B"/>
    <property type="match status" value="1"/>
</dbReference>
<dbReference type="InterPro" id="IPR011527">
    <property type="entry name" value="ABC1_TM_dom"/>
</dbReference>
<comment type="subcellular location">
    <subcellularLocation>
        <location evidence="1">Cell membrane</location>
        <topology evidence="1">Multi-pass membrane protein</topology>
    </subcellularLocation>
</comment>
<accession>A0ABT9ZZC2</accession>
<dbReference type="InterPro" id="IPR036640">
    <property type="entry name" value="ABC1_TM_sf"/>
</dbReference>
<evidence type="ECO:0000256" key="7">
    <source>
        <dbReference type="SAM" id="Phobius"/>
    </source>
</evidence>
<dbReference type="InterPro" id="IPR003593">
    <property type="entry name" value="AAA+_ATPase"/>
</dbReference>
<gene>
    <name evidence="10" type="ORF">J2S74_004016</name>
</gene>
<feature type="transmembrane region" description="Helical" evidence="7">
    <location>
        <begin position="20"/>
        <end position="42"/>
    </location>
</feature>
<proteinExistence type="predicted"/>
<keyword evidence="5 7" id="KW-1133">Transmembrane helix</keyword>
<dbReference type="Gene3D" id="1.20.1560.10">
    <property type="entry name" value="ABC transporter type 1, transmembrane domain"/>
    <property type="match status" value="1"/>
</dbReference>
<evidence type="ECO:0000259" key="8">
    <source>
        <dbReference type="PROSITE" id="PS50893"/>
    </source>
</evidence>
<dbReference type="InterPro" id="IPR039421">
    <property type="entry name" value="Type_1_exporter"/>
</dbReference>
<keyword evidence="11" id="KW-1185">Reference proteome</keyword>
<dbReference type="SUPFAM" id="SSF52540">
    <property type="entry name" value="P-loop containing nucleoside triphosphate hydrolases"/>
    <property type="match status" value="1"/>
</dbReference>
<evidence type="ECO:0000313" key="11">
    <source>
        <dbReference type="Proteomes" id="UP001230005"/>
    </source>
</evidence>
<dbReference type="InterPro" id="IPR017871">
    <property type="entry name" value="ABC_transporter-like_CS"/>
</dbReference>
<dbReference type="Proteomes" id="UP001230005">
    <property type="component" value="Unassembled WGS sequence"/>
</dbReference>
<name>A0ABT9ZZC2_9BACI</name>
<dbReference type="RefSeq" id="WP_370876041.1">
    <property type="nucleotide sequence ID" value="NZ_JAUSUG010000018.1"/>
</dbReference>
<feature type="domain" description="ABC transporter" evidence="8">
    <location>
        <begin position="356"/>
        <end position="590"/>
    </location>
</feature>
<keyword evidence="3" id="KW-0547">Nucleotide-binding</keyword>
<feature type="domain" description="ABC transmembrane type-1" evidence="9">
    <location>
        <begin position="24"/>
        <end position="318"/>
    </location>
</feature>
<dbReference type="SUPFAM" id="SSF90123">
    <property type="entry name" value="ABC transporter transmembrane region"/>
    <property type="match status" value="1"/>
</dbReference>
<dbReference type="SMART" id="SM00382">
    <property type="entry name" value="AAA"/>
    <property type="match status" value="1"/>
</dbReference>
<dbReference type="InterPro" id="IPR027417">
    <property type="entry name" value="P-loop_NTPase"/>
</dbReference>
<feature type="transmembrane region" description="Helical" evidence="7">
    <location>
        <begin position="264"/>
        <end position="282"/>
    </location>
</feature>
<keyword evidence="2 7" id="KW-0812">Transmembrane</keyword>
<dbReference type="Pfam" id="PF00664">
    <property type="entry name" value="ABC_membrane"/>
    <property type="match status" value="1"/>
</dbReference>
<evidence type="ECO:0000256" key="5">
    <source>
        <dbReference type="ARBA" id="ARBA00022989"/>
    </source>
</evidence>
<feature type="transmembrane region" description="Helical" evidence="7">
    <location>
        <begin position="154"/>
        <end position="174"/>
    </location>
</feature>
<dbReference type="InterPro" id="IPR003439">
    <property type="entry name" value="ABC_transporter-like_ATP-bd"/>
</dbReference>
<evidence type="ECO:0000256" key="6">
    <source>
        <dbReference type="ARBA" id="ARBA00023136"/>
    </source>
</evidence>
<dbReference type="EMBL" id="JAUSUG010000018">
    <property type="protein sequence ID" value="MDQ0256594.1"/>
    <property type="molecule type" value="Genomic_DNA"/>
</dbReference>
<reference evidence="10 11" key="1">
    <citation type="submission" date="2023-07" db="EMBL/GenBank/DDBJ databases">
        <title>Genomic Encyclopedia of Type Strains, Phase IV (KMG-IV): sequencing the most valuable type-strain genomes for metagenomic binning, comparative biology and taxonomic classification.</title>
        <authorList>
            <person name="Goeker M."/>
        </authorList>
    </citation>
    <scope>NUCLEOTIDE SEQUENCE [LARGE SCALE GENOMIC DNA]</scope>
    <source>
        <strain evidence="10 11">DSM 9768</strain>
    </source>
</reference>
<organism evidence="10 11">
    <name type="scientific">Evansella vedderi</name>
    <dbReference type="NCBI Taxonomy" id="38282"/>
    <lineage>
        <taxon>Bacteria</taxon>
        <taxon>Bacillati</taxon>
        <taxon>Bacillota</taxon>
        <taxon>Bacilli</taxon>
        <taxon>Bacillales</taxon>
        <taxon>Bacillaceae</taxon>
        <taxon>Evansella</taxon>
    </lineage>
</organism>
<dbReference type="PROSITE" id="PS50929">
    <property type="entry name" value="ABC_TM1F"/>
    <property type="match status" value="1"/>
</dbReference>
<evidence type="ECO:0000256" key="4">
    <source>
        <dbReference type="ARBA" id="ARBA00022840"/>
    </source>
</evidence>
<dbReference type="PROSITE" id="PS50893">
    <property type="entry name" value="ABC_TRANSPORTER_2"/>
    <property type="match status" value="1"/>
</dbReference>
<evidence type="ECO:0000256" key="1">
    <source>
        <dbReference type="ARBA" id="ARBA00004651"/>
    </source>
</evidence>
<feature type="transmembrane region" description="Helical" evidence="7">
    <location>
        <begin position="180"/>
        <end position="197"/>
    </location>
</feature>
<dbReference type="Gene3D" id="3.40.50.300">
    <property type="entry name" value="P-loop containing nucleotide triphosphate hydrolases"/>
    <property type="match status" value="1"/>
</dbReference>
<keyword evidence="6 7" id="KW-0472">Membrane</keyword>
<protein>
    <submittedName>
        <fullName evidence="10">ATP-binding cassette subfamily C protein</fullName>
    </submittedName>
</protein>
<dbReference type="Pfam" id="PF00005">
    <property type="entry name" value="ABC_tran"/>
    <property type="match status" value="1"/>
</dbReference>